<dbReference type="InterPro" id="IPR036397">
    <property type="entry name" value="RNaseH_sf"/>
</dbReference>
<keyword evidence="2" id="KW-1185">Reference proteome</keyword>
<gene>
    <name evidence="1" type="ORF">FHS40_004526</name>
</gene>
<reference evidence="1 2" key="1">
    <citation type="submission" date="2020-08" db="EMBL/GenBank/DDBJ databases">
        <title>Genomic Encyclopedia of Type Strains, Phase III (KMG-III): the genomes of soil and plant-associated and newly described type strains.</title>
        <authorList>
            <person name="Whitman W."/>
        </authorList>
    </citation>
    <scope>NUCLEOTIDE SEQUENCE [LARGE SCALE GENOMIC DNA]</scope>
    <source>
        <strain evidence="1 2">CECT 3146</strain>
    </source>
</reference>
<dbReference type="GO" id="GO:0003676">
    <property type="term" value="F:nucleic acid binding"/>
    <property type="evidence" value="ECO:0007669"/>
    <property type="project" value="InterPro"/>
</dbReference>
<evidence type="ECO:0008006" key="3">
    <source>
        <dbReference type="Google" id="ProtNLM"/>
    </source>
</evidence>
<dbReference type="Proteomes" id="UP000549009">
    <property type="component" value="Unassembled WGS sequence"/>
</dbReference>
<accession>A0A7W8EVB8</accession>
<dbReference type="RefSeq" id="WP_170316565.1">
    <property type="nucleotide sequence ID" value="NZ_BMSQ01000006.1"/>
</dbReference>
<comment type="caution">
    <text evidence="1">The sequence shown here is derived from an EMBL/GenBank/DDBJ whole genome shotgun (WGS) entry which is preliminary data.</text>
</comment>
<proteinExistence type="predicted"/>
<evidence type="ECO:0000313" key="2">
    <source>
        <dbReference type="Proteomes" id="UP000549009"/>
    </source>
</evidence>
<dbReference type="AlphaFoldDB" id="A0A7W8EVB8"/>
<sequence>MRQAAHAGVCDLVFLDESGLAPTMPTGYTWPRIGRRAVVPREDTRNRRVNVHGALGFVCVRLAGLGGGAAVLDLAADGLGIDVMPVWERRRRCTVVLDNASAHVAKAFKGRRRQLAKIGVALFHLSPYRPELNDIELVRRQAKYEGYPQRARTSTGSLGKAVDEAMAQQRDRLHTSARNFTQAA</sequence>
<protein>
    <recommendedName>
        <fullName evidence="3">Tc1-like transposase DDE domain-containing protein</fullName>
    </recommendedName>
</protein>
<evidence type="ECO:0000313" key="1">
    <source>
        <dbReference type="EMBL" id="MBB5105431.1"/>
    </source>
</evidence>
<dbReference type="Gene3D" id="3.30.420.10">
    <property type="entry name" value="Ribonuclease H-like superfamily/Ribonuclease H"/>
    <property type="match status" value="1"/>
</dbReference>
<organism evidence="1 2">
    <name type="scientific">Streptomyces spectabilis</name>
    <dbReference type="NCBI Taxonomy" id="68270"/>
    <lineage>
        <taxon>Bacteria</taxon>
        <taxon>Bacillati</taxon>
        <taxon>Actinomycetota</taxon>
        <taxon>Actinomycetes</taxon>
        <taxon>Kitasatosporales</taxon>
        <taxon>Streptomycetaceae</taxon>
        <taxon>Streptomyces</taxon>
    </lineage>
</organism>
<dbReference type="EMBL" id="JACHJD010000007">
    <property type="protein sequence ID" value="MBB5105431.1"/>
    <property type="molecule type" value="Genomic_DNA"/>
</dbReference>
<name>A0A7W8EVB8_STRST</name>